<organism evidence="2 3">
    <name type="scientific">Isoptericola haloaureus</name>
    <dbReference type="NCBI Taxonomy" id="1542902"/>
    <lineage>
        <taxon>Bacteria</taxon>
        <taxon>Bacillati</taxon>
        <taxon>Actinomycetota</taxon>
        <taxon>Actinomycetes</taxon>
        <taxon>Micrococcales</taxon>
        <taxon>Promicromonosporaceae</taxon>
        <taxon>Isoptericola</taxon>
    </lineage>
</organism>
<feature type="region of interest" description="Disordered" evidence="1">
    <location>
        <begin position="53"/>
        <end position="112"/>
    </location>
</feature>
<accession>A0ABU7Z298</accession>
<reference evidence="2" key="2">
    <citation type="submission" date="2024-02" db="EMBL/GenBank/DDBJ databases">
        <authorList>
            <person name="Prathaban M."/>
            <person name="Mythili R."/>
            <person name="Sharmila Devi N."/>
            <person name="Sobanaa M."/>
            <person name="Prathiviraj R."/>
            <person name="Selvin J."/>
        </authorList>
    </citation>
    <scope>NUCLEOTIDE SEQUENCE</scope>
    <source>
        <strain evidence="2">MP1014</strain>
    </source>
</reference>
<name>A0ABU7Z298_9MICO</name>
<sequence>LGRDRTKHQGAEVTSLGLVQMTRGRVGRGLVEAVSSTWENWMGRGFIVHEHPGEKGAASWGDGAGGRGAKRARRERSPGKREGPAPAHAGLPKVPEDESEVRRAVKATLATI</sequence>
<proteinExistence type="predicted"/>
<dbReference type="Proteomes" id="UP001310387">
    <property type="component" value="Unassembled WGS sequence"/>
</dbReference>
<evidence type="ECO:0000256" key="1">
    <source>
        <dbReference type="SAM" id="MobiDB-lite"/>
    </source>
</evidence>
<gene>
    <name evidence="2" type="ORF">V5O49_00005</name>
</gene>
<keyword evidence="3" id="KW-1185">Reference proteome</keyword>
<evidence type="ECO:0000313" key="3">
    <source>
        <dbReference type="Proteomes" id="UP001310387"/>
    </source>
</evidence>
<protein>
    <submittedName>
        <fullName evidence="2">Ribonuclease E/G</fullName>
    </submittedName>
</protein>
<feature type="compositionally biased region" description="Basic and acidic residues" evidence="1">
    <location>
        <begin position="94"/>
        <end position="103"/>
    </location>
</feature>
<feature type="non-terminal residue" evidence="2">
    <location>
        <position position="1"/>
    </location>
</feature>
<reference evidence="2" key="1">
    <citation type="journal article" date="2024" name="Antonie Van Leeuwenhoek">
        <title>Isoptericola haloaureus sp. nov., a dimorphic actinobacterium isolated from mangrove sediments of southeast India, implicating biosaline agricultural significance through nitrogen fixation and salt tolerance genes.</title>
        <authorList>
            <person name="Prathaban M."/>
            <person name="Prathiviraj R."/>
            <person name="Ravichandran M."/>
            <person name="Natarajan S.D."/>
            <person name="Sobanaa M."/>
            <person name="Hari Krishna Kumar S."/>
            <person name="Chandrasekar V."/>
            <person name="Selvin J."/>
        </authorList>
    </citation>
    <scope>NUCLEOTIDE SEQUENCE</scope>
    <source>
        <strain evidence="2">MP1014</strain>
    </source>
</reference>
<feature type="non-terminal residue" evidence="2">
    <location>
        <position position="112"/>
    </location>
</feature>
<dbReference type="EMBL" id="JBAGLP010000002">
    <property type="protein sequence ID" value="MEG3613508.1"/>
    <property type="molecule type" value="Genomic_DNA"/>
</dbReference>
<comment type="caution">
    <text evidence="2">The sequence shown here is derived from an EMBL/GenBank/DDBJ whole genome shotgun (WGS) entry which is preliminary data.</text>
</comment>
<evidence type="ECO:0000313" key="2">
    <source>
        <dbReference type="EMBL" id="MEG3613508.1"/>
    </source>
</evidence>